<dbReference type="EMBL" id="BK032724">
    <property type="protein sequence ID" value="DAF56916.1"/>
    <property type="molecule type" value="Genomic_DNA"/>
</dbReference>
<name>A0A8S5T0M2_9CAUD</name>
<organism evidence="1">
    <name type="scientific">Siphoviridae sp. ctiJm4</name>
    <dbReference type="NCBI Taxonomy" id="2827916"/>
    <lineage>
        <taxon>Viruses</taxon>
        <taxon>Duplodnaviria</taxon>
        <taxon>Heunggongvirae</taxon>
        <taxon>Uroviricota</taxon>
        <taxon>Caudoviricetes</taxon>
    </lineage>
</organism>
<evidence type="ECO:0000313" key="1">
    <source>
        <dbReference type="EMBL" id="DAF56916.1"/>
    </source>
</evidence>
<accession>A0A8S5T0M2</accession>
<protein>
    <recommendedName>
        <fullName evidence="2">Minor tail protein</fullName>
    </recommendedName>
</protein>
<reference evidence="1" key="1">
    <citation type="journal article" date="2021" name="Proc. Natl. Acad. Sci. U.S.A.">
        <title>A Catalog of Tens of Thousands of Viruses from Human Metagenomes Reveals Hidden Associations with Chronic Diseases.</title>
        <authorList>
            <person name="Tisza M.J."/>
            <person name="Buck C.B."/>
        </authorList>
    </citation>
    <scope>NUCLEOTIDE SEQUENCE</scope>
    <source>
        <strain evidence="1">CtiJm4</strain>
    </source>
</reference>
<proteinExistence type="predicted"/>
<evidence type="ECO:0008006" key="2">
    <source>
        <dbReference type="Google" id="ProtNLM"/>
    </source>
</evidence>
<sequence>MKAVNVVDELNKFLYSKLKELCKEKQIDAEFDFHSNVLPDNFNQKLRIYFNRRIIREDQDTLAVDVEDLGKVRYTSEGVYAINFFMARSIPNGYSKMELIAQELKNALRQKRFDCLWVRHITASPYNMENNSYRYDITFSYEFDEIV</sequence>